<dbReference type="Pfam" id="PF00534">
    <property type="entry name" value="Glycos_transf_1"/>
    <property type="match status" value="1"/>
</dbReference>
<feature type="domain" description="Glycosyl transferase family 1" evidence="2">
    <location>
        <begin position="255"/>
        <end position="409"/>
    </location>
</feature>
<dbReference type="PANTHER" id="PTHR46401">
    <property type="entry name" value="GLYCOSYLTRANSFERASE WBBK-RELATED"/>
    <property type="match status" value="1"/>
</dbReference>
<gene>
    <name evidence="4" type="ORF">SAMN04244559_00867</name>
</gene>
<keyword evidence="5" id="KW-1185">Reference proteome</keyword>
<evidence type="ECO:0000313" key="5">
    <source>
        <dbReference type="Proteomes" id="UP000182983"/>
    </source>
</evidence>
<dbReference type="AlphaFoldDB" id="A0A1H6H3X4"/>
<reference evidence="5" key="1">
    <citation type="submission" date="2016-10" db="EMBL/GenBank/DDBJ databases">
        <authorList>
            <person name="Varghese N."/>
            <person name="Submissions S."/>
        </authorList>
    </citation>
    <scope>NUCLEOTIDE SEQUENCE [LARGE SCALE GENOMIC DNA]</scope>
    <source>
        <strain evidence="5">DSM 13234</strain>
    </source>
</reference>
<dbReference type="Proteomes" id="UP000182983">
    <property type="component" value="Unassembled WGS sequence"/>
</dbReference>
<name>A0A1H6H3X4_MAGFU</name>
<dbReference type="CDD" id="cd03809">
    <property type="entry name" value="GT4_MtfB-like"/>
    <property type="match status" value="1"/>
</dbReference>
<keyword evidence="1 4" id="KW-0808">Transferase</keyword>
<dbReference type="InterPro" id="IPR001296">
    <property type="entry name" value="Glyco_trans_1"/>
</dbReference>
<evidence type="ECO:0000259" key="2">
    <source>
        <dbReference type="Pfam" id="PF00534"/>
    </source>
</evidence>
<dbReference type="RefSeq" id="WP_170834521.1">
    <property type="nucleotide sequence ID" value="NZ_FNWO01000003.1"/>
</dbReference>
<sequence>MACTMINDQANMTGTCMQAHDGERIRVAVNALLDPDTAGGVESSALSIMRYYVERPEAVHLDILALPTFRSRFCEIMGPHHEVRCWEGGQDRPILPTIGNRYLRMVRRFAGPFGATMDRALIVRRTRQFACELGTAAANDAALRALGVQIVHFPYGSTFPTTLPYVYEPHDIQHRHYPGFFTPREVEWRDRVYGDGCRNAAMCVCGSQWTKNDIVSQFGVKPERVAVIPRSSYNARVPVGEGRRREILAELGLPDRFAYYPAMTFPHKNHHRLFEALARLRDQHGIVLPLVMSGRWHQPSRLTLETALDTFQLRDQVRMLTVVPDETLSALFQSAWFMVFPSLFEGLSQSLLEGLHVGLPIIAARQTSIPETVGDAALLFDGLDVASITHALHRATTEEALLRDIADRAAPYYTRYSWDKAGPTLTAVYRHILGRPLGDEGRALVEDAIGASL</sequence>
<feature type="domain" description="Glycosyltransferase subfamily 4-like N-terminal" evidence="3">
    <location>
        <begin position="134"/>
        <end position="230"/>
    </location>
</feature>
<dbReference type="GO" id="GO:0016757">
    <property type="term" value="F:glycosyltransferase activity"/>
    <property type="evidence" value="ECO:0007669"/>
    <property type="project" value="InterPro"/>
</dbReference>
<organism evidence="4 5">
    <name type="scientific">Magnetospirillum fulvum</name>
    <name type="common">Rhodospirillum fulvum</name>
    <dbReference type="NCBI Taxonomy" id="1082"/>
    <lineage>
        <taxon>Bacteria</taxon>
        <taxon>Pseudomonadati</taxon>
        <taxon>Pseudomonadota</taxon>
        <taxon>Alphaproteobacteria</taxon>
        <taxon>Rhodospirillales</taxon>
        <taxon>Rhodospirillaceae</taxon>
        <taxon>Magnetospirillum</taxon>
    </lineage>
</organism>
<protein>
    <submittedName>
        <fullName evidence="4">Glycosyltransferase involved in cell wall bisynthesis</fullName>
    </submittedName>
</protein>
<evidence type="ECO:0000256" key="1">
    <source>
        <dbReference type="ARBA" id="ARBA00022679"/>
    </source>
</evidence>
<evidence type="ECO:0000259" key="3">
    <source>
        <dbReference type="Pfam" id="PF13439"/>
    </source>
</evidence>
<accession>A0A1H6H3X4</accession>
<proteinExistence type="predicted"/>
<dbReference type="SUPFAM" id="SSF53756">
    <property type="entry name" value="UDP-Glycosyltransferase/glycogen phosphorylase"/>
    <property type="match status" value="1"/>
</dbReference>
<evidence type="ECO:0000313" key="4">
    <source>
        <dbReference type="EMBL" id="SEH30126.1"/>
    </source>
</evidence>
<dbReference type="Gene3D" id="3.40.50.2000">
    <property type="entry name" value="Glycogen Phosphorylase B"/>
    <property type="match status" value="2"/>
</dbReference>
<dbReference type="InterPro" id="IPR028098">
    <property type="entry name" value="Glyco_trans_4-like_N"/>
</dbReference>
<dbReference type="EMBL" id="FNWO01000003">
    <property type="protein sequence ID" value="SEH30126.1"/>
    <property type="molecule type" value="Genomic_DNA"/>
</dbReference>
<dbReference type="Pfam" id="PF13439">
    <property type="entry name" value="Glyco_transf_4"/>
    <property type="match status" value="1"/>
</dbReference>
<dbReference type="PANTHER" id="PTHR46401:SF2">
    <property type="entry name" value="GLYCOSYLTRANSFERASE WBBK-RELATED"/>
    <property type="match status" value="1"/>
</dbReference>